<dbReference type="PANTHER" id="PTHR30146">
    <property type="entry name" value="LACI-RELATED TRANSCRIPTIONAL REPRESSOR"/>
    <property type="match status" value="1"/>
</dbReference>
<dbReference type="Proteomes" id="UP000274920">
    <property type="component" value="Unassembled WGS sequence"/>
</dbReference>
<keyword evidence="3" id="KW-0804">Transcription</keyword>
<protein>
    <submittedName>
        <fullName evidence="5">LacI family transcriptional regulator</fullName>
    </submittedName>
</protein>
<dbReference type="PROSITE" id="PS50932">
    <property type="entry name" value="HTH_LACI_2"/>
    <property type="match status" value="1"/>
</dbReference>
<evidence type="ECO:0000313" key="6">
    <source>
        <dbReference type="Proteomes" id="UP000274920"/>
    </source>
</evidence>
<organism evidence="5 6">
    <name type="scientific">Schaedlerella arabinosiphila</name>
    <dbReference type="NCBI Taxonomy" id="2044587"/>
    <lineage>
        <taxon>Bacteria</taxon>
        <taxon>Bacillati</taxon>
        <taxon>Bacillota</taxon>
        <taxon>Clostridia</taxon>
        <taxon>Lachnospirales</taxon>
        <taxon>Lachnospiraceae</taxon>
        <taxon>Schaedlerella</taxon>
    </lineage>
</organism>
<evidence type="ECO:0000259" key="4">
    <source>
        <dbReference type="PROSITE" id="PS50932"/>
    </source>
</evidence>
<dbReference type="SMART" id="SM00354">
    <property type="entry name" value="HTH_LACI"/>
    <property type="match status" value="1"/>
</dbReference>
<gene>
    <name evidence="5" type="ORF">EBB54_22350</name>
</gene>
<dbReference type="InterPro" id="IPR000843">
    <property type="entry name" value="HTH_LacI"/>
</dbReference>
<dbReference type="SUPFAM" id="SSF47413">
    <property type="entry name" value="lambda repressor-like DNA-binding domains"/>
    <property type="match status" value="1"/>
</dbReference>
<proteinExistence type="predicted"/>
<keyword evidence="6" id="KW-1185">Reference proteome</keyword>
<keyword evidence="2" id="KW-0238">DNA-binding</keyword>
<dbReference type="GO" id="GO:0003700">
    <property type="term" value="F:DNA-binding transcription factor activity"/>
    <property type="evidence" value="ECO:0007669"/>
    <property type="project" value="TreeGrafter"/>
</dbReference>
<comment type="caution">
    <text evidence="5">The sequence shown here is derived from an EMBL/GenBank/DDBJ whole genome shotgun (WGS) entry which is preliminary data.</text>
</comment>
<dbReference type="CDD" id="cd06267">
    <property type="entry name" value="PBP1_LacI_sugar_binding-like"/>
    <property type="match status" value="1"/>
</dbReference>
<dbReference type="CDD" id="cd01392">
    <property type="entry name" value="HTH_LacI"/>
    <property type="match status" value="1"/>
</dbReference>
<evidence type="ECO:0000256" key="1">
    <source>
        <dbReference type="ARBA" id="ARBA00023015"/>
    </source>
</evidence>
<dbReference type="GO" id="GO:0000976">
    <property type="term" value="F:transcription cis-regulatory region binding"/>
    <property type="evidence" value="ECO:0007669"/>
    <property type="project" value="TreeGrafter"/>
</dbReference>
<evidence type="ECO:0000256" key="2">
    <source>
        <dbReference type="ARBA" id="ARBA00023125"/>
    </source>
</evidence>
<sequence>MATLKDVAKLACVDVSTVSRALNNTSYVHPDTKARIFAAVKELSYQPNLLAKGLRQGKRNTIGVVIPRLIMTVFAEITQGIEEEARKHGYATLICHTEDSPKVEKECLNRLRNGFIDGLIIAGTGRNTRLVRDIHSSGLACTQIVRKQDSLISSVVVDYKACGYEAVRYLASKGCREIGLINGSMQLTPYRDRYEGYRKALAELGLSETSAVSPQPASVHSLEYGYDCTLELLGTNPKLDAIIAAADVQGIGALRALKEQGRRPEQIRVISLTGHIIGGMLETAMTSMEMPAHEIGVKAALMTIEEIDSPEEHKAGPRHLVYQSSLVEREST</sequence>
<accession>A0A3R8LI40</accession>
<dbReference type="AlphaFoldDB" id="A0A3R8LI40"/>
<evidence type="ECO:0000313" key="5">
    <source>
        <dbReference type="EMBL" id="RRK33797.1"/>
    </source>
</evidence>
<dbReference type="Pfam" id="PF00356">
    <property type="entry name" value="LacI"/>
    <property type="match status" value="1"/>
</dbReference>
<dbReference type="InterPro" id="IPR028082">
    <property type="entry name" value="Peripla_BP_I"/>
</dbReference>
<keyword evidence="1" id="KW-0805">Transcription regulation</keyword>
<dbReference type="Gene3D" id="1.10.260.40">
    <property type="entry name" value="lambda repressor-like DNA-binding domains"/>
    <property type="match status" value="1"/>
</dbReference>
<dbReference type="Gene3D" id="3.40.50.2300">
    <property type="match status" value="2"/>
</dbReference>
<feature type="domain" description="HTH lacI-type" evidence="4">
    <location>
        <begin position="2"/>
        <end position="56"/>
    </location>
</feature>
<dbReference type="RefSeq" id="WP_125129006.1">
    <property type="nucleotide sequence ID" value="NZ_RHJS01000002.1"/>
</dbReference>
<dbReference type="Pfam" id="PF00532">
    <property type="entry name" value="Peripla_BP_1"/>
    <property type="match status" value="1"/>
</dbReference>
<name>A0A3R8LI40_9FIRM</name>
<dbReference type="SUPFAM" id="SSF53822">
    <property type="entry name" value="Periplasmic binding protein-like I"/>
    <property type="match status" value="1"/>
</dbReference>
<reference evidence="5" key="1">
    <citation type="submission" date="2018-10" db="EMBL/GenBank/DDBJ databases">
        <title>Schaedlerella arabinophila gen. nov. sp. nov., isolated from the mouse intestinal tract and comparative analysis with the genome of the closely related altered Schaedler flora strain ASF502.</title>
        <authorList>
            <person name="Miyake S."/>
            <person name="Soh M."/>
            <person name="Seedorf H."/>
        </authorList>
    </citation>
    <scope>NUCLEOTIDE SEQUENCE [LARGE SCALE GENOMIC DNA]</scope>
    <source>
        <strain evidence="5">DSM 106076</strain>
    </source>
</reference>
<dbReference type="InterPro" id="IPR001761">
    <property type="entry name" value="Peripla_BP/Lac1_sug-bd_dom"/>
</dbReference>
<dbReference type="EMBL" id="RHJS01000002">
    <property type="protein sequence ID" value="RRK33797.1"/>
    <property type="molecule type" value="Genomic_DNA"/>
</dbReference>
<dbReference type="PANTHER" id="PTHR30146:SF109">
    <property type="entry name" value="HTH-TYPE TRANSCRIPTIONAL REGULATOR GALS"/>
    <property type="match status" value="1"/>
</dbReference>
<dbReference type="InterPro" id="IPR010982">
    <property type="entry name" value="Lambda_DNA-bd_dom_sf"/>
</dbReference>
<evidence type="ECO:0000256" key="3">
    <source>
        <dbReference type="ARBA" id="ARBA00023163"/>
    </source>
</evidence>